<dbReference type="STRING" id="1420851.AU255_01980"/>
<dbReference type="Pfam" id="PF00535">
    <property type="entry name" value="Glycos_transf_2"/>
    <property type="match status" value="1"/>
</dbReference>
<dbReference type="SUPFAM" id="SSF53448">
    <property type="entry name" value="Nucleotide-diphospho-sugar transferases"/>
    <property type="match status" value="2"/>
</dbReference>
<dbReference type="Proteomes" id="UP000191980">
    <property type="component" value="Unassembled WGS sequence"/>
</dbReference>
<sequence length="559" mass="64325">MQKQRWGKRLLRKLMHVIPGVCLTARSTWQWLRYYPAVTPAAQCFTLWNQTDGCPDYQQWVNQHSLQSLNDWRLLKQQAYQWQLPPKISIVTPVYNTQPDVLYECIISIRAQAYPYWQLTLVDDGSSNAETHRLLASAVCNDPRIKVCFCAKTQGISRATNLGIEKSTGDYVIFLDHDDRLSLDALFYVAEEIQQHPEVDIVYSDRDMISPKGKRYMHLFKPDWSPETLLSGNYIFHLMCYRRSLLNQLQGYRPELDGSQDYDLILRAIETQPNVRHIQKVLYHWRQYQGSVSLDSSAKDYAFKAGVYALNQALQRRGIAGVASEIKSLWRGNYQLDLVSPDLHEIEVINIASDIGADAYAVFINQSVQQAHTGKPFIALLSETLTPVTDNALCHLAAWLKMDGVGLASGSIISDKNCLDYVGATYKKDASLLRPYQGSLVDETGYMAISRLARNISAPHPYCVLIRRDLWQQLNGLNSDYQGYYALLDFALRALAINWRCVSVPQAQFIRLGHDLLNHFPEQDKQLFFQHWQHWLKQGDPYYNKNLNRENPDKLYYIA</sequence>
<evidence type="ECO:0000313" key="3">
    <source>
        <dbReference type="Proteomes" id="UP000191980"/>
    </source>
</evidence>
<keyword evidence="3" id="KW-1185">Reference proteome</keyword>
<proteinExistence type="predicted"/>
<dbReference type="InterPro" id="IPR001173">
    <property type="entry name" value="Glyco_trans_2-like"/>
</dbReference>
<protein>
    <recommendedName>
        <fullName evidence="1">Glycosyltransferase 2-like domain-containing protein</fullName>
    </recommendedName>
</protein>
<dbReference type="PANTHER" id="PTHR43685">
    <property type="entry name" value="GLYCOSYLTRANSFERASE"/>
    <property type="match status" value="1"/>
</dbReference>
<gene>
    <name evidence="2" type="ORF">AU255_01980</name>
</gene>
<evidence type="ECO:0000313" key="2">
    <source>
        <dbReference type="EMBL" id="OQK16699.1"/>
    </source>
</evidence>
<organism evidence="2 3">
    <name type="scientific">Methyloprofundus sedimenti</name>
    <dbReference type="NCBI Taxonomy" id="1420851"/>
    <lineage>
        <taxon>Bacteria</taxon>
        <taxon>Pseudomonadati</taxon>
        <taxon>Pseudomonadota</taxon>
        <taxon>Gammaproteobacteria</taxon>
        <taxon>Methylococcales</taxon>
        <taxon>Methylococcaceae</taxon>
        <taxon>Methyloprofundus</taxon>
    </lineage>
</organism>
<dbReference type="AlphaFoldDB" id="A0A1V8M571"/>
<name>A0A1V8M571_9GAMM</name>
<dbReference type="RefSeq" id="WP_080521323.1">
    <property type="nucleotide sequence ID" value="NZ_LPUF01000001.1"/>
</dbReference>
<accession>A0A1V8M571</accession>
<dbReference type="Gene3D" id="3.90.550.10">
    <property type="entry name" value="Spore Coat Polysaccharide Biosynthesis Protein SpsA, Chain A"/>
    <property type="match status" value="2"/>
</dbReference>
<dbReference type="OrthoDB" id="5565254at2"/>
<reference evidence="2 3" key="1">
    <citation type="submission" date="2015-12" db="EMBL/GenBank/DDBJ databases">
        <authorList>
            <person name="Shamseldin A."/>
            <person name="Moawad H."/>
            <person name="Abd El-Rahim W.M."/>
            <person name="Sadowsky M.J."/>
        </authorList>
    </citation>
    <scope>NUCLEOTIDE SEQUENCE [LARGE SCALE GENOMIC DNA]</scope>
    <source>
        <strain evidence="2 3">WF1</strain>
    </source>
</reference>
<feature type="domain" description="Glycosyltransferase 2-like" evidence="1">
    <location>
        <begin position="89"/>
        <end position="246"/>
    </location>
</feature>
<dbReference type="CDD" id="cd04184">
    <property type="entry name" value="GT2_RfbC_Mx_like"/>
    <property type="match status" value="1"/>
</dbReference>
<dbReference type="InterPro" id="IPR029044">
    <property type="entry name" value="Nucleotide-diphossugar_trans"/>
</dbReference>
<evidence type="ECO:0000259" key="1">
    <source>
        <dbReference type="Pfam" id="PF00535"/>
    </source>
</evidence>
<dbReference type="PANTHER" id="PTHR43685:SF2">
    <property type="entry name" value="GLYCOSYLTRANSFERASE 2-LIKE DOMAIN-CONTAINING PROTEIN"/>
    <property type="match status" value="1"/>
</dbReference>
<dbReference type="InterPro" id="IPR050834">
    <property type="entry name" value="Glycosyltransf_2"/>
</dbReference>
<dbReference type="EMBL" id="LPUF01000001">
    <property type="protein sequence ID" value="OQK16699.1"/>
    <property type="molecule type" value="Genomic_DNA"/>
</dbReference>
<comment type="caution">
    <text evidence="2">The sequence shown here is derived from an EMBL/GenBank/DDBJ whole genome shotgun (WGS) entry which is preliminary data.</text>
</comment>